<evidence type="ECO:0000256" key="3">
    <source>
        <dbReference type="ARBA" id="ARBA00023274"/>
    </source>
</evidence>
<dbReference type="CDD" id="cd06089">
    <property type="entry name" value="KOW_RPL26"/>
    <property type="match status" value="1"/>
</dbReference>
<dbReference type="Pfam" id="PF00467">
    <property type="entry name" value="KOW"/>
    <property type="match status" value="1"/>
</dbReference>
<dbReference type="InterPro" id="IPR014722">
    <property type="entry name" value="Rib_uL2_dom2"/>
</dbReference>
<dbReference type="GO" id="GO:1990904">
    <property type="term" value="C:ribonucleoprotein complex"/>
    <property type="evidence" value="ECO:0007669"/>
    <property type="project" value="UniProtKB-KW"/>
</dbReference>
<dbReference type="GO" id="GO:0019843">
    <property type="term" value="F:rRNA binding"/>
    <property type="evidence" value="ECO:0007669"/>
    <property type="project" value="UniProtKB-UniRule"/>
</dbReference>
<comment type="function">
    <text evidence="5">One of two assembly initiator proteins, it binds directly to the 5'-end of the 23S rRNA, where it nucleates assembly of the 50S subunit.</text>
</comment>
<comment type="subunit">
    <text evidence="5">Part of the 50S ribosomal subunit.</text>
</comment>
<organism evidence="8 9">
    <name type="scientific">Natranaerovirga pectinivora</name>
    <dbReference type="NCBI Taxonomy" id="682400"/>
    <lineage>
        <taxon>Bacteria</taxon>
        <taxon>Bacillati</taxon>
        <taxon>Bacillota</taxon>
        <taxon>Clostridia</taxon>
        <taxon>Lachnospirales</taxon>
        <taxon>Natranaerovirgaceae</taxon>
        <taxon>Natranaerovirga</taxon>
    </lineage>
</organism>
<comment type="similarity">
    <text evidence="1 5 6">Belongs to the universal ribosomal protein uL24 family.</text>
</comment>
<dbReference type="Pfam" id="PF17136">
    <property type="entry name" value="ribosomal_L24"/>
    <property type="match status" value="1"/>
</dbReference>
<dbReference type="InterPro" id="IPR008991">
    <property type="entry name" value="Translation_prot_SH3-like_sf"/>
</dbReference>
<feature type="domain" description="KOW" evidence="7">
    <location>
        <begin position="5"/>
        <end position="32"/>
    </location>
</feature>
<evidence type="ECO:0000256" key="4">
    <source>
        <dbReference type="ARBA" id="ARBA00035206"/>
    </source>
</evidence>
<gene>
    <name evidence="5" type="primary">rplX</name>
    <name evidence="8" type="ORF">EDC18_107146</name>
</gene>
<keyword evidence="5" id="KW-0694">RNA-binding</keyword>
<dbReference type="InterPro" id="IPR005825">
    <property type="entry name" value="Ribosomal_uL24_CS"/>
</dbReference>
<dbReference type="GO" id="GO:0006412">
    <property type="term" value="P:translation"/>
    <property type="evidence" value="ECO:0007669"/>
    <property type="project" value="UniProtKB-UniRule"/>
</dbReference>
<evidence type="ECO:0000313" key="9">
    <source>
        <dbReference type="Proteomes" id="UP000294902"/>
    </source>
</evidence>
<accession>A0A4R3MIS8</accession>
<keyword evidence="5" id="KW-0699">rRNA-binding</keyword>
<dbReference type="InterPro" id="IPR041988">
    <property type="entry name" value="Ribosomal_uL24_KOW"/>
</dbReference>
<evidence type="ECO:0000259" key="7">
    <source>
        <dbReference type="SMART" id="SM00739"/>
    </source>
</evidence>
<dbReference type="AlphaFoldDB" id="A0A4R3MIS8"/>
<dbReference type="InterPro" id="IPR003256">
    <property type="entry name" value="Ribosomal_uL24"/>
</dbReference>
<evidence type="ECO:0000256" key="1">
    <source>
        <dbReference type="ARBA" id="ARBA00010618"/>
    </source>
</evidence>
<reference evidence="8 9" key="1">
    <citation type="submission" date="2019-03" db="EMBL/GenBank/DDBJ databases">
        <title>Genomic Encyclopedia of Type Strains, Phase IV (KMG-IV): sequencing the most valuable type-strain genomes for metagenomic binning, comparative biology and taxonomic classification.</title>
        <authorList>
            <person name="Goeker M."/>
        </authorList>
    </citation>
    <scope>NUCLEOTIDE SEQUENCE [LARGE SCALE GENOMIC DNA]</scope>
    <source>
        <strain evidence="8 9">DSM 24629</strain>
    </source>
</reference>
<dbReference type="GO" id="GO:0003735">
    <property type="term" value="F:structural constituent of ribosome"/>
    <property type="evidence" value="ECO:0007669"/>
    <property type="project" value="InterPro"/>
</dbReference>
<comment type="function">
    <text evidence="5">One of the proteins that surrounds the polypeptide exit tunnel on the outside of the subunit.</text>
</comment>
<dbReference type="SMART" id="SM00739">
    <property type="entry name" value="KOW"/>
    <property type="match status" value="1"/>
</dbReference>
<dbReference type="InterPro" id="IPR005824">
    <property type="entry name" value="KOW"/>
</dbReference>
<dbReference type="PROSITE" id="PS01108">
    <property type="entry name" value="RIBOSOMAL_L24"/>
    <property type="match status" value="1"/>
</dbReference>
<protein>
    <recommendedName>
        <fullName evidence="4 5">Large ribosomal subunit protein uL24</fullName>
    </recommendedName>
</protein>
<dbReference type="PANTHER" id="PTHR12903">
    <property type="entry name" value="MITOCHONDRIAL RIBOSOMAL PROTEIN L24"/>
    <property type="match status" value="1"/>
</dbReference>
<dbReference type="NCBIfam" id="TIGR01079">
    <property type="entry name" value="rplX_bact"/>
    <property type="match status" value="1"/>
</dbReference>
<dbReference type="Proteomes" id="UP000294902">
    <property type="component" value="Unassembled WGS sequence"/>
</dbReference>
<keyword evidence="2 5" id="KW-0689">Ribosomal protein</keyword>
<keyword evidence="9" id="KW-1185">Reference proteome</keyword>
<proteinExistence type="inferred from homology"/>
<evidence type="ECO:0000313" key="8">
    <source>
        <dbReference type="EMBL" id="TCT14077.1"/>
    </source>
</evidence>
<sequence length="108" mass="11767">MAKMKIKSGDTVRIIAGKDKGKEGKIIKVDKKSERVFVEGANMITKHAKPSAANQQGGIIQQEGAIHASNVMYVHKNKPVRLGVKEVEGKNGQVKRVRFAKSTGEVID</sequence>
<dbReference type="Gene3D" id="2.30.30.30">
    <property type="match status" value="1"/>
</dbReference>
<comment type="caution">
    <text evidence="8">The sequence shown here is derived from an EMBL/GenBank/DDBJ whole genome shotgun (WGS) entry which is preliminary data.</text>
</comment>
<name>A0A4R3MIS8_9FIRM</name>
<evidence type="ECO:0000256" key="5">
    <source>
        <dbReference type="HAMAP-Rule" id="MF_01326"/>
    </source>
</evidence>
<dbReference type="SUPFAM" id="SSF50104">
    <property type="entry name" value="Translation proteins SH3-like domain"/>
    <property type="match status" value="1"/>
</dbReference>
<dbReference type="EMBL" id="SMAL01000007">
    <property type="protein sequence ID" value="TCT14077.1"/>
    <property type="molecule type" value="Genomic_DNA"/>
</dbReference>
<dbReference type="HAMAP" id="MF_01326_B">
    <property type="entry name" value="Ribosomal_uL24_B"/>
    <property type="match status" value="1"/>
</dbReference>
<dbReference type="InterPro" id="IPR057264">
    <property type="entry name" value="Ribosomal_uL24_C"/>
</dbReference>
<dbReference type="GO" id="GO:0005840">
    <property type="term" value="C:ribosome"/>
    <property type="evidence" value="ECO:0007669"/>
    <property type="project" value="UniProtKB-KW"/>
</dbReference>
<evidence type="ECO:0000256" key="2">
    <source>
        <dbReference type="ARBA" id="ARBA00022980"/>
    </source>
</evidence>
<keyword evidence="3 5" id="KW-0687">Ribonucleoprotein</keyword>
<evidence type="ECO:0000256" key="6">
    <source>
        <dbReference type="RuleBase" id="RU003477"/>
    </source>
</evidence>